<sequence length="190" mass="20625">MFTVTTPTADGDAAVSASPLSAGHAPNYRQVLRPRGLGQSSPRLFMDMRTRNERLAQRDAYMQKLISDMKKSQEEEKCSSANSPPRVEYKPPPRAIYAPPPRSSRPQSAGRCVGSGRTYVGSCPGKPAPLRFGASALVTTEALTHPDPLEASEAAWPPFASSGLQARPSRPRSAYPYFSRASVRVAHEKI</sequence>
<feature type="compositionally biased region" description="Basic and acidic residues" evidence="1">
    <location>
        <begin position="69"/>
        <end position="78"/>
    </location>
</feature>
<evidence type="ECO:0000256" key="1">
    <source>
        <dbReference type="SAM" id="MobiDB-lite"/>
    </source>
</evidence>
<feature type="compositionally biased region" description="Pro residues" evidence="1">
    <location>
        <begin position="90"/>
        <end position="103"/>
    </location>
</feature>
<organism evidence="2 3">
    <name type="scientific">Perkinsus chesapeaki</name>
    <name type="common">Clam parasite</name>
    <name type="synonym">Perkinsus andrewsi</name>
    <dbReference type="NCBI Taxonomy" id="330153"/>
    <lineage>
        <taxon>Eukaryota</taxon>
        <taxon>Sar</taxon>
        <taxon>Alveolata</taxon>
        <taxon>Perkinsozoa</taxon>
        <taxon>Perkinsea</taxon>
        <taxon>Perkinsida</taxon>
        <taxon>Perkinsidae</taxon>
        <taxon>Perkinsus</taxon>
    </lineage>
</organism>
<feature type="region of interest" description="Disordered" evidence="1">
    <location>
        <begin position="69"/>
        <end position="113"/>
    </location>
</feature>
<name>A0A7J6LA71_PERCH</name>
<dbReference type="AlphaFoldDB" id="A0A7J6LA71"/>
<dbReference type="EMBL" id="JAAPAO010000619">
    <property type="protein sequence ID" value="KAF4656093.1"/>
    <property type="molecule type" value="Genomic_DNA"/>
</dbReference>
<dbReference type="Proteomes" id="UP000591131">
    <property type="component" value="Unassembled WGS sequence"/>
</dbReference>
<proteinExistence type="predicted"/>
<reference evidence="2 3" key="1">
    <citation type="submission" date="2020-04" db="EMBL/GenBank/DDBJ databases">
        <title>Perkinsus chesapeaki whole genome sequence.</title>
        <authorList>
            <person name="Bogema D.R."/>
        </authorList>
    </citation>
    <scope>NUCLEOTIDE SEQUENCE [LARGE SCALE GENOMIC DNA]</scope>
    <source>
        <strain evidence="2">ATCC PRA-425</strain>
    </source>
</reference>
<accession>A0A7J6LA71</accession>
<evidence type="ECO:0000313" key="2">
    <source>
        <dbReference type="EMBL" id="KAF4656093.1"/>
    </source>
</evidence>
<comment type="caution">
    <text evidence="2">The sequence shown here is derived from an EMBL/GenBank/DDBJ whole genome shotgun (WGS) entry which is preliminary data.</text>
</comment>
<feature type="region of interest" description="Disordered" evidence="1">
    <location>
        <begin position="1"/>
        <end position="44"/>
    </location>
</feature>
<keyword evidence="3" id="KW-1185">Reference proteome</keyword>
<protein>
    <submittedName>
        <fullName evidence="2">Uncharacterized protein</fullName>
    </submittedName>
</protein>
<gene>
    <name evidence="2" type="ORF">FOL47_009141</name>
</gene>
<evidence type="ECO:0000313" key="3">
    <source>
        <dbReference type="Proteomes" id="UP000591131"/>
    </source>
</evidence>